<dbReference type="EMBL" id="CAJVPY010005544">
    <property type="protein sequence ID" value="CAG8645409.1"/>
    <property type="molecule type" value="Genomic_DNA"/>
</dbReference>
<gene>
    <name evidence="2" type="ORF">DERYTH_LOCUS9888</name>
</gene>
<dbReference type="PANTHER" id="PTHR22605">
    <property type="entry name" value="RZ-TYPE DOMAIN-CONTAINING PROTEIN"/>
    <property type="match status" value="1"/>
</dbReference>
<feature type="non-terminal residue" evidence="2">
    <location>
        <position position="1"/>
    </location>
</feature>
<dbReference type="PANTHER" id="PTHR22605:SF1">
    <property type="entry name" value="RZ-TYPE DOMAIN-CONTAINING PROTEIN"/>
    <property type="match status" value="1"/>
</dbReference>
<comment type="caution">
    <text evidence="2">The sequence shown here is derived from an EMBL/GenBank/DDBJ whole genome shotgun (WGS) entry which is preliminary data.</text>
</comment>
<dbReference type="OrthoDB" id="2400221at2759"/>
<accession>A0A9N9DS38</accession>
<evidence type="ECO:0000256" key="1">
    <source>
        <dbReference type="SAM" id="Coils"/>
    </source>
</evidence>
<reference evidence="2" key="1">
    <citation type="submission" date="2021-06" db="EMBL/GenBank/DDBJ databases">
        <authorList>
            <person name="Kallberg Y."/>
            <person name="Tangrot J."/>
            <person name="Rosling A."/>
        </authorList>
    </citation>
    <scope>NUCLEOTIDE SEQUENCE</scope>
    <source>
        <strain evidence="2">MA453B</strain>
    </source>
</reference>
<dbReference type="SUPFAM" id="SSF52540">
    <property type="entry name" value="P-loop containing nucleoside triphosphate hydrolases"/>
    <property type="match status" value="1"/>
</dbReference>
<evidence type="ECO:0000313" key="2">
    <source>
        <dbReference type="EMBL" id="CAG8645409.1"/>
    </source>
</evidence>
<dbReference type="GO" id="GO:0030246">
    <property type="term" value="F:carbohydrate binding"/>
    <property type="evidence" value="ECO:0007669"/>
    <property type="project" value="InterPro"/>
</dbReference>
<dbReference type="GO" id="GO:0004842">
    <property type="term" value="F:ubiquitin-protein transferase activity"/>
    <property type="evidence" value="ECO:0007669"/>
    <property type="project" value="InterPro"/>
</dbReference>
<dbReference type="Proteomes" id="UP000789405">
    <property type="component" value="Unassembled WGS sequence"/>
</dbReference>
<dbReference type="GO" id="GO:0016887">
    <property type="term" value="F:ATP hydrolysis activity"/>
    <property type="evidence" value="ECO:0007669"/>
    <property type="project" value="InterPro"/>
</dbReference>
<protein>
    <submittedName>
        <fullName evidence="2">18331_t:CDS:1</fullName>
    </submittedName>
</protein>
<proteinExistence type="predicted"/>
<dbReference type="SUPFAM" id="SSF49452">
    <property type="entry name" value="Starch-binding domain-like"/>
    <property type="match status" value="1"/>
</dbReference>
<dbReference type="InterPro" id="IPR027417">
    <property type="entry name" value="P-loop_NTPase"/>
</dbReference>
<keyword evidence="1" id="KW-0175">Coiled coil</keyword>
<dbReference type="InterPro" id="IPR013783">
    <property type="entry name" value="Ig-like_fold"/>
</dbReference>
<dbReference type="InterPro" id="IPR031248">
    <property type="entry name" value="RNF213"/>
</dbReference>
<keyword evidence="3" id="KW-1185">Reference proteome</keyword>
<organism evidence="2 3">
    <name type="scientific">Dentiscutata erythropus</name>
    <dbReference type="NCBI Taxonomy" id="1348616"/>
    <lineage>
        <taxon>Eukaryota</taxon>
        <taxon>Fungi</taxon>
        <taxon>Fungi incertae sedis</taxon>
        <taxon>Mucoromycota</taxon>
        <taxon>Glomeromycotina</taxon>
        <taxon>Glomeromycetes</taxon>
        <taxon>Diversisporales</taxon>
        <taxon>Gigasporaceae</taxon>
        <taxon>Dentiscutata</taxon>
    </lineage>
</organism>
<feature type="coiled-coil region" evidence="1">
    <location>
        <begin position="1049"/>
        <end position="1076"/>
    </location>
</feature>
<name>A0A9N9DS38_9GLOM</name>
<evidence type="ECO:0000313" key="3">
    <source>
        <dbReference type="Proteomes" id="UP000789405"/>
    </source>
</evidence>
<sequence length="1856" mass="217909">MNLTNFLNTNKNKDNKDEIISFFHVHIPFNTGSYKPSVVGSCEALGHWKPKVWLRQFQDSTLWVSGPVKIPHLHVEYRYCLASPENLNKLSTEECYAIVDYIYKSIESSHKPYAGIIDYIRVLKKNRTEESNKIIGFINQRLFESKTKEQMLFLCYFLGYYMEYQYKIRCLPDNFPSSIMIKEFKDFDCCHNLVSNAKPMVVNAVKILVQHNSKCGFLDWIIIFALAPIFDTSYSFVDSIEIYDYKEKPDYFIKLLKEIKPSIDDLQNFDSSVLNKVMNKLVMISNDAECLAHLQEHFKYLEDNDNFKREIRKKLLELLLKEPNLGWQHSEYVDILKTIADSNQKIVLESFPEVCKFISGLNLEKIKNELEKASIKWFINICKERSTYDIFQYLSMMHSTSTHSREILSKLLNHRITASLSDDSIFSITSRIDDFHEDIIAHFLSLVKDRVGPLVQDPDEHLFEKIMRICNSTESLNTEIETLYFILDRLQQIKEIKFSDEESFQLSLFQSAKFWMAIFKAKGYTQKLRSHPYFKETCKVVINLAMSIRNHTITIRLLRKIFKCFNNNDIALKDYINSVIDNYQEEYDTITEEVIEGKYNQCYEYDSTLERLQKFYEKFCPSQLVQNVKQYIDDLTKRSIYTTLGESHIKNHWSMHSKTIKIMKNYYHFVKSQTFYNVFQILLEAKLTVRQVMNKTILKTELTVKKVMNKIIKKAIENYKAICKEYDNWEEIKCSVANNFWKYIDAEHVEKEISFMAPYFNKLKSINTSLKLGRLHQFVKMIRTLDIIPRDHNFWAEELKNNLEDKELLLYQLCEIFDQLNEFEKMLTNEIWATITEISSAIDFVVYLKSLVGHDLKHLINGVDDHSDERLIKENTVQKFIQLKQILEPLLEKRYTVVQEFLQILREIMNMNPSLNSMLRLCNANAQALKNIYRNIANRGEMTKEKIFYSVTKGVYSFERMKDYENKYTAKLSYSSNISQSDVSSYTFADLRDLRSHYESAKTDEITSAHMNEFVIMVDLAQEIIEAASSLKELGHFKYRNFKENTHSISNMKTLLEELLKDLQSWKKIVNEAQQNHYYLTFFLAQHILSFYDYFSHKEENVDAQYNIKEKCSLLLKFVNEKAKLSDITSDIFMIPIEPKNYYDILCKIGTVLYEIFSQIPTMQRQIADIVKYDIVEVVYQERLFIEQCSTTVEELLTFVKRCFFATKSGYGEHLFCIANVELLNFELQYQLALSIRSLCQKEEQFYLALVCCLKNNMQHHILDQFSECIHPIQGFDANSMHNIFKKLCPNVLTVSSDLSGQGKTKWIEEQSFTHGLTPRKFLISDGMTFGMLIHQLSEFRLKNTESLHLNIMQIDHHYDVNMFLFELLSFKIVKDRTEFLSIPSTLIYIEIESTMNRDLLNSIPIIEYLERKTFDMEYQQPDHSARCGQPYLNFPKTCCRQLLQKYFFDKISQDIKTYRFLEIFVNVLADQLKRMSSSEYFRVNTLEWMATKNPVTFYEKLTEYLGYPLPVVNTALKNIRKTLLETLIGVSMNIATRSVDSKKNQFKNLLNDRNEDISIKPWEDSNHLLVIFLSQSPGSICALYRDKNKVPKNVNLLLGSQNSTYELDDYDNMSSKDILKKLEDFARTTHEQREYAPDTYVLSTDNLLKMALILLRSRANIPVVICGEAGCGKTSLIQFLSIVVNVKFLILNLHTGVTKQQILDFLYNAEMIAEKSEVWVFFDEINTCEHIGIFADLIAHRLLLGCHTQAGLQADNYEERSQLVYQVRPLPDQILDYVWDYGVLKPSDEKIYINMLVKKSQEILPKAHLFTELLFALNERQKEKSEEQNGIKSKDLQMEQNIIKSYILALSLCYQ</sequence>
<dbReference type="InterPro" id="IPR013784">
    <property type="entry name" value="Carb-bd-like_fold"/>
</dbReference>
<dbReference type="Gene3D" id="2.60.40.10">
    <property type="entry name" value="Immunoglobulins"/>
    <property type="match status" value="1"/>
</dbReference>
<dbReference type="Gene3D" id="3.40.50.300">
    <property type="entry name" value="P-loop containing nucleotide triphosphate hydrolases"/>
    <property type="match status" value="1"/>
</dbReference>